<dbReference type="Gene3D" id="3.40.50.720">
    <property type="entry name" value="NAD(P)-binding Rossmann-like Domain"/>
    <property type="match status" value="1"/>
</dbReference>
<dbReference type="EMBL" id="CACRTU010000048">
    <property type="protein sequence ID" value="VYU73463.1"/>
    <property type="molecule type" value="Genomic_DNA"/>
</dbReference>
<dbReference type="PANTHER" id="PTHR30388">
    <property type="entry name" value="ALDEHYDE OXIDOREDUCTASE MOLYBDENUM COFACTOR ASSEMBLY PROTEIN"/>
    <property type="match status" value="1"/>
</dbReference>
<gene>
    <name evidence="3" type="primary">pucA</name>
    <name evidence="3" type="ORF">CBLFYP62_03647</name>
</gene>
<accession>A0A6N3HAS4</accession>
<dbReference type="AlphaFoldDB" id="A0A6N3HAS4"/>
<proteinExistence type="predicted"/>
<dbReference type="Pfam" id="PF02625">
    <property type="entry name" value="XdhC_CoxI"/>
    <property type="match status" value="1"/>
</dbReference>
<evidence type="ECO:0000259" key="2">
    <source>
        <dbReference type="Pfam" id="PF13478"/>
    </source>
</evidence>
<feature type="domain" description="XdhC- CoxI" evidence="1">
    <location>
        <begin position="261"/>
        <end position="325"/>
    </location>
</feature>
<evidence type="ECO:0000313" key="3">
    <source>
        <dbReference type="EMBL" id="VYU73463.1"/>
    </source>
</evidence>
<dbReference type="GO" id="GO:0004854">
    <property type="term" value="F:xanthine dehydrogenase activity"/>
    <property type="evidence" value="ECO:0007669"/>
    <property type="project" value="UniProtKB-EC"/>
</dbReference>
<dbReference type="InterPro" id="IPR027051">
    <property type="entry name" value="XdhC_Rossmann_dom"/>
</dbReference>
<keyword evidence="3" id="KW-0560">Oxidoreductase</keyword>
<dbReference type="RefSeq" id="WP_043853016.1">
    <property type="nucleotide sequence ID" value="NZ_BKBB01000012.1"/>
</dbReference>
<protein>
    <submittedName>
        <fullName evidence="3">Putative xanthine dehydrogenase subunit A</fullName>
        <ecNumber evidence="3">1.17.1.4</ecNumber>
    </submittedName>
</protein>
<dbReference type="PANTHER" id="PTHR30388:SF6">
    <property type="entry name" value="XANTHINE DEHYDROGENASE SUBUNIT A-RELATED"/>
    <property type="match status" value="1"/>
</dbReference>
<dbReference type="InterPro" id="IPR003777">
    <property type="entry name" value="XdhC_CoxI"/>
</dbReference>
<sequence length="353" mass="39197">MGKRLYKQVIRELNENGFVKTLTVISQNENIGKKIIVNKNLNDSINHEHDYDTDEIKYDKFLKDLIKDVDLKNGTHICKSGNEEIFVEDIVGKPKLIICGGGHIALPLSKMGKMLEFDVTVIDNRIEFASKERFPHVDKIICMDFDEAIEEAKVNSNTYIVIVTRGHKDDRKCLEKVIRTDHKYIGMIGSRGKVASVFNAMIKEGYREEELEKVYSPIGLKIGAQTPEEIAVSIFAEIIEVKNKKMACNIEDSIIDKLDSSSENMVLATIVEKSGSTPRGVGAKMLIIEDGGVIGTVGGGSVENAVYEKAIELIKIQKCHIETYDLSNSKASKLGMACGGSVKVLFEYISSNS</sequence>
<dbReference type="KEGG" id="cbut:ATN24_10995"/>
<reference evidence="3" key="1">
    <citation type="submission" date="2019-11" db="EMBL/GenBank/DDBJ databases">
        <authorList>
            <person name="Feng L."/>
        </authorList>
    </citation>
    <scope>NUCLEOTIDE SEQUENCE</scope>
    <source>
        <strain evidence="3">CButyricumLFYP62</strain>
    </source>
</reference>
<dbReference type="InterPro" id="IPR052698">
    <property type="entry name" value="MoCofactor_Util/Proc"/>
</dbReference>
<dbReference type="EC" id="1.17.1.4" evidence="3"/>
<dbReference type="OrthoDB" id="9773039at2"/>
<feature type="domain" description="XdhC Rossmann" evidence="2">
    <location>
        <begin position="96"/>
        <end position="238"/>
    </location>
</feature>
<dbReference type="Pfam" id="PF13478">
    <property type="entry name" value="XdhC_C"/>
    <property type="match status" value="1"/>
</dbReference>
<name>A0A6N3HAS4_CLOBU</name>
<organism evidence="3">
    <name type="scientific">Clostridium butyricum</name>
    <dbReference type="NCBI Taxonomy" id="1492"/>
    <lineage>
        <taxon>Bacteria</taxon>
        <taxon>Bacillati</taxon>
        <taxon>Bacillota</taxon>
        <taxon>Clostridia</taxon>
        <taxon>Eubacteriales</taxon>
        <taxon>Clostridiaceae</taxon>
        <taxon>Clostridium</taxon>
    </lineage>
</organism>
<evidence type="ECO:0000259" key="1">
    <source>
        <dbReference type="Pfam" id="PF02625"/>
    </source>
</evidence>